<proteinExistence type="predicted"/>
<dbReference type="PANTHER" id="PTHR31071">
    <property type="entry name" value="GB|AAF24581.1"/>
    <property type="match status" value="1"/>
</dbReference>
<dbReference type="AlphaFoldDB" id="A0A834YDI5"/>
<feature type="coiled-coil region" evidence="1">
    <location>
        <begin position="190"/>
        <end position="224"/>
    </location>
</feature>
<dbReference type="OrthoDB" id="670909at2759"/>
<evidence type="ECO:0000256" key="2">
    <source>
        <dbReference type="SAM" id="MobiDB-lite"/>
    </source>
</evidence>
<evidence type="ECO:0000256" key="1">
    <source>
        <dbReference type="SAM" id="Coils"/>
    </source>
</evidence>
<dbReference type="InterPro" id="IPR043424">
    <property type="entry name" value="BLT-like"/>
</dbReference>
<keyword evidence="4" id="KW-1185">Reference proteome</keyword>
<evidence type="ECO:0000313" key="3">
    <source>
        <dbReference type="EMBL" id="KAF8380121.1"/>
    </source>
</evidence>
<protein>
    <submittedName>
        <fullName evidence="3">Uncharacterized protein</fullName>
    </submittedName>
</protein>
<sequence length="651" mass="73490">MGIKLKRGILVGKRGGPCTPVPTWRLGGAEDFTIKEPLTLPPTISARKLAANLWEIQPLAKMSRGGVRPRHHHHKEMRLDLPAHLADPSHWPPDQPASASSLRRHVAASLMQHHRSIERNGHALQPVSPASYGSSMEVAPYNPAVTPTSLDLKGRLGESGYSLKTSTELLKVLNRIWSLEEQHASNNSLVRALKMELDRARAQIKVLLQEQQADQHEIDNLMNQVAEDKLVRKSKEQDRIKAAVQSVRDELEDERKLRKRSESLHRKLARELSEVKSAFSNALKELEKERKTRMLLEDLCDEFARGIGDYEQEVRAFKHKFEKDQGGMDNNDRLILHISESWLDERMQMKHAEARCDLTERNTIVDKLSLEIESFLRAKRSSSYKNSDNLLPNDPTKESCLRRHSLESIRLNEAASAPQDVGDDEDSTGSETHCFELNENVGNKQSKGCSKLHEAVEGQHEEKGRSNSTKKKLGSHEKVKSRNPSCLQVQFEEQMAWAISCNGNNTQVVDRELEKMGEGKPVEGGISQKPDNCDTAQESNYETKTKRDGTHGLNSIHVIDNLIRSHMALSEGGKIRPETDYREDSCGQSAWRRHASPVQQWMSRITSPDLEISESSSKWPRSLKENTLKAKLLEARLEAQHSRLKASKGSS</sequence>
<gene>
    <name evidence="3" type="ORF">HHK36_027593</name>
</gene>
<feature type="region of interest" description="Disordered" evidence="2">
    <location>
        <begin position="444"/>
        <end position="481"/>
    </location>
</feature>
<dbReference type="PANTHER" id="PTHR31071:SF9">
    <property type="entry name" value="INTRACELLULAR PROTEIN TRANSPORT PROTEIN USO1-RELATED"/>
    <property type="match status" value="1"/>
</dbReference>
<feature type="compositionally biased region" description="Basic and acidic residues" evidence="2">
    <location>
        <begin position="451"/>
        <end position="465"/>
    </location>
</feature>
<accession>A0A834YDI5</accession>
<organism evidence="3 4">
    <name type="scientific">Tetracentron sinense</name>
    <name type="common">Spur-leaf</name>
    <dbReference type="NCBI Taxonomy" id="13715"/>
    <lineage>
        <taxon>Eukaryota</taxon>
        <taxon>Viridiplantae</taxon>
        <taxon>Streptophyta</taxon>
        <taxon>Embryophyta</taxon>
        <taxon>Tracheophyta</taxon>
        <taxon>Spermatophyta</taxon>
        <taxon>Magnoliopsida</taxon>
        <taxon>Trochodendrales</taxon>
        <taxon>Trochodendraceae</taxon>
        <taxon>Tetracentron</taxon>
    </lineage>
</organism>
<feature type="region of interest" description="Disordered" evidence="2">
    <location>
        <begin position="411"/>
        <end position="432"/>
    </location>
</feature>
<dbReference type="Proteomes" id="UP000655225">
    <property type="component" value="Unassembled WGS sequence"/>
</dbReference>
<comment type="caution">
    <text evidence="3">The sequence shown here is derived from an EMBL/GenBank/DDBJ whole genome shotgun (WGS) entry which is preliminary data.</text>
</comment>
<dbReference type="EMBL" id="JABCRI010000021">
    <property type="protein sequence ID" value="KAF8380121.1"/>
    <property type="molecule type" value="Genomic_DNA"/>
</dbReference>
<reference evidence="3 4" key="1">
    <citation type="submission" date="2020-04" db="EMBL/GenBank/DDBJ databases">
        <title>Plant Genome Project.</title>
        <authorList>
            <person name="Zhang R.-G."/>
        </authorList>
    </citation>
    <scope>NUCLEOTIDE SEQUENCE [LARGE SCALE GENOMIC DNA]</scope>
    <source>
        <strain evidence="3">YNK0</strain>
        <tissue evidence="3">Leaf</tissue>
    </source>
</reference>
<name>A0A834YDI5_TETSI</name>
<dbReference type="OMA" id="PPLAKMH"/>
<evidence type="ECO:0000313" key="4">
    <source>
        <dbReference type="Proteomes" id="UP000655225"/>
    </source>
</evidence>
<keyword evidence="1" id="KW-0175">Coiled coil</keyword>